<dbReference type="Gene3D" id="3.20.20.140">
    <property type="entry name" value="Metal-dependent hydrolases"/>
    <property type="match status" value="1"/>
</dbReference>
<dbReference type="GO" id="GO:0004534">
    <property type="term" value="F:5'-3' RNA exonuclease activity"/>
    <property type="evidence" value="ECO:0007669"/>
    <property type="project" value="TreeGrafter"/>
</dbReference>
<dbReference type="RefSeq" id="WP_077845799.1">
    <property type="nucleotide sequence ID" value="NZ_LZZM01000028.1"/>
</dbReference>
<dbReference type="Gene3D" id="1.10.150.650">
    <property type="match status" value="1"/>
</dbReference>
<proteinExistence type="predicted"/>
<dbReference type="PANTHER" id="PTHR42924">
    <property type="entry name" value="EXONUCLEASE"/>
    <property type="match status" value="1"/>
</dbReference>
<dbReference type="SMART" id="SM00481">
    <property type="entry name" value="POLIIIAc"/>
    <property type="match status" value="1"/>
</dbReference>
<dbReference type="EMBL" id="LZZM01000028">
    <property type="protein sequence ID" value="OOM82141.1"/>
    <property type="molecule type" value="Genomic_DNA"/>
</dbReference>
<dbReference type="AlphaFoldDB" id="A0A1S8TWQ3"/>
<dbReference type="OrthoDB" id="9791620at2"/>
<dbReference type="Proteomes" id="UP000190890">
    <property type="component" value="Unassembled WGS sequence"/>
</dbReference>
<dbReference type="CDD" id="cd07438">
    <property type="entry name" value="PHP_HisPPase_AMP"/>
    <property type="match status" value="1"/>
</dbReference>
<feature type="domain" description="Polymerase/histidinol phosphatase N-terminal" evidence="1">
    <location>
        <begin position="5"/>
        <end position="70"/>
    </location>
</feature>
<organism evidence="2 3">
    <name type="scientific">Clostridium puniceum</name>
    <dbReference type="NCBI Taxonomy" id="29367"/>
    <lineage>
        <taxon>Bacteria</taxon>
        <taxon>Bacillati</taxon>
        <taxon>Bacillota</taxon>
        <taxon>Clostridia</taxon>
        <taxon>Eubacteriales</taxon>
        <taxon>Clostridiaceae</taxon>
        <taxon>Clostridium</taxon>
    </lineage>
</organism>
<comment type="caution">
    <text evidence="2">The sequence shown here is derived from an EMBL/GenBank/DDBJ whole genome shotgun (WGS) entry which is preliminary data.</text>
</comment>
<dbReference type="Pfam" id="PF02811">
    <property type="entry name" value="PHP"/>
    <property type="match status" value="1"/>
</dbReference>
<dbReference type="SUPFAM" id="SSF89550">
    <property type="entry name" value="PHP domain-like"/>
    <property type="match status" value="1"/>
</dbReference>
<dbReference type="InterPro" id="IPR004013">
    <property type="entry name" value="PHP_dom"/>
</dbReference>
<accession>A0A1S8TWQ3</accession>
<evidence type="ECO:0000313" key="2">
    <source>
        <dbReference type="EMBL" id="OOM82141.1"/>
    </source>
</evidence>
<gene>
    <name evidence="2" type="ORF">CLPUN_05020</name>
</gene>
<reference evidence="2 3" key="1">
    <citation type="submission" date="2016-05" db="EMBL/GenBank/DDBJ databases">
        <title>Microbial solvent formation.</title>
        <authorList>
            <person name="Poehlein A."/>
            <person name="Montoya Solano J.D."/>
            <person name="Flitsch S."/>
            <person name="Krabben P."/>
            <person name="Duerre P."/>
            <person name="Daniel R."/>
        </authorList>
    </citation>
    <scope>NUCLEOTIDE SEQUENCE [LARGE SCALE GENOMIC DNA]</scope>
    <source>
        <strain evidence="2 3">DSM 2619</strain>
    </source>
</reference>
<dbReference type="PANTHER" id="PTHR42924:SF3">
    <property type="entry name" value="POLYMERASE_HISTIDINOL PHOSPHATASE N-TERMINAL DOMAIN-CONTAINING PROTEIN"/>
    <property type="match status" value="1"/>
</dbReference>
<evidence type="ECO:0000259" key="1">
    <source>
        <dbReference type="SMART" id="SM00481"/>
    </source>
</evidence>
<dbReference type="InterPro" id="IPR052018">
    <property type="entry name" value="PHP_domain"/>
</dbReference>
<protein>
    <recommendedName>
        <fullName evidence="1">Polymerase/histidinol phosphatase N-terminal domain-containing protein</fullName>
    </recommendedName>
</protein>
<dbReference type="GO" id="GO:0035312">
    <property type="term" value="F:5'-3' DNA exonuclease activity"/>
    <property type="evidence" value="ECO:0007669"/>
    <property type="project" value="TreeGrafter"/>
</dbReference>
<evidence type="ECO:0000313" key="3">
    <source>
        <dbReference type="Proteomes" id="UP000190890"/>
    </source>
</evidence>
<dbReference type="InterPro" id="IPR003141">
    <property type="entry name" value="Pol/His_phosphatase_N"/>
</dbReference>
<sequence>MFNKGDFHIHSNFSDGKFAIRELLDLYKKNDYDIISITDHDTLEGCSEAIEYGKMIELRVITGIEISTKHNGEDIHILGYFKDKDCRKKEMLEFAKIKEQDRISRCKTIVSSLKKYFDIEINGEDVLSKNKGMIGRPHIAKEIIKSGYETNIEDVFKKYLGNDSPAYIPSSILSVQEGIDLLRNNNATIVLAHPVLIKKTNVQDLLSDFKFDGMEAIYGLNTQRDTDKFIDMCKQNKLLITSGSDFHDFNISSHSNIGDISLDSKNIENLLKYIESK</sequence>
<name>A0A1S8TWQ3_9CLOT</name>
<dbReference type="STRING" id="29367.CLPUN_05020"/>
<dbReference type="InterPro" id="IPR016195">
    <property type="entry name" value="Pol/histidinol_Pase-like"/>
</dbReference>
<keyword evidence="3" id="KW-1185">Reference proteome</keyword>